<proteinExistence type="inferred from homology"/>
<name>A0A6A6TYP1_9PEZI</name>
<keyword evidence="6 17" id="KW-0812">Transmembrane</keyword>
<comment type="catalytic activity">
    <reaction evidence="15">
        <text>a very-long-chain 2,3-saturated fatty acyl-CoA + NADP(+) = a very-long-chain (2E)-enoyl-CoA + NADPH + H(+)</text>
        <dbReference type="Rhea" id="RHEA:14473"/>
        <dbReference type="ChEBI" id="CHEBI:15378"/>
        <dbReference type="ChEBI" id="CHEBI:57783"/>
        <dbReference type="ChEBI" id="CHEBI:58349"/>
        <dbReference type="ChEBI" id="CHEBI:83724"/>
        <dbReference type="ChEBI" id="CHEBI:83728"/>
        <dbReference type="EC" id="1.3.1.93"/>
    </reaction>
</comment>
<keyword evidence="8" id="KW-0276">Fatty acid metabolism</keyword>
<dbReference type="InterPro" id="IPR001104">
    <property type="entry name" value="3-oxo-5_a-steroid_4-DH_C"/>
</dbReference>
<comment type="function">
    <text evidence="16">Catalyzes the last of the four reactions of the long-chain fatty acids elongation cycle. This endoplasmic reticulum-bound enzymatic process, allows the addition of 2 carbons to the chain of long- and very long-chain fatty acids/VLCFAs per cycle. This enzyme reduces the trans-2,3-enoyl-CoA fatty acid intermediate to an acyl-CoA that can be further elongated by entering a new cycle of elongation. Thereby, it participates in the production of VLCFAs of different chain lengths that are involved in multiple biological processes as precursors of membrane lipids and lipid mediators.</text>
</comment>
<keyword evidence="10 17" id="KW-1133">Transmembrane helix</keyword>
<evidence type="ECO:0000256" key="4">
    <source>
        <dbReference type="ARBA" id="ARBA00012530"/>
    </source>
</evidence>
<keyword evidence="11" id="KW-0560">Oxidoreductase</keyword>
<comment type="pathway">
    <text evidence="2">Lipid metabolism; fatty acid biosynthesis.</text>
</comment>
<evidence type="ECO:0000256" key="16">
    <source>
        <dbReference type="ARBA" id="ARBA00058640"/>
    </source>
</evidence>
<evidence type="ECO:0000313" key="19">
    <source>
        <dbReference type="EMBL" id="KAF2664103.1"/>
    </source>
</evidence>
<dbReference type="FunFam" id="1.20.120.1630:FF:000010">
    <property type="entry name" value="Steroid alpha reductase family protein"/>
    <property type="match status" value="1"/>
</dbReference>
<comment type="similarity">
    <text evidence="3">Belongs to the steroid 5-alpha reductase family.</text>
</comment>
<feature type="domain" description="3-oxo-5-alpha-steroid 4-dehydrogenase C-terminal" evidence="18">
    <location>
        <begin position="160"/>
        <end position="310"/>
    </location>
</feature>
<evidence type="ECO:0000259" key="18">
    <source>
        <dbReference type="Pfam" id="PF02544"/>
    </source>
</evidence>
<dbReference type="Proteomes" id="UP000799302">
    <property type="component" value="Unassembled WGS sequence"/>
</dbReference>
<comment type="subcellular location">
    <subcellularLocation>
        <location evidence="1">Endoplasmic reticulum membrane</location>
        <topology evidence="1">Multi-pass membrane protein</topology>
    </subcellularLocation>
</comment>
<evidence type="ECO:0000256" key="5">
    <source>
        <dbReference type="ARBA" id="ARBA00022516"/>
    </source>
</evidence>
<dbReference type="PANTHER" id="PTHR10556">
    <property type="entry name" value="3-OXO-5-ALPHA-STEROID 4-DEHYDROGENASE"/>
    <property type="match status" value="1"/>
</dbReference>
<keyword evidence="9" id="KW-0521">NADP</keyword>
<organism evidence="19 20">
    <name type="scientific">Microthyrium microscopicum</name>
    <dbReference type="NCBI Taxonomy" id="703497"/>
    <lineage>
        <taxon>Eukaryota</taxon>
        <taxon>Fungi</taxon>
        <taxon>Dikarya</taxon>
        <taxon>Ascomycota</taxon>
        <taxon>Pezizomycotina</taxon>
        <taxon>Dothideomycetes</taxon>
        <taxon>Dothideomycetes incertae sedis</taxon>
        <taxon>Microthyriales</taxon>
        <taxon>Microthyriaceae</taxon>
        <taxon>Microthyrium</taxon>
    </lineage>
</organism>
<evidence type="ECO:0000313" key="20">
    <source>
        <dbReference type="Proteomes" id="UP000799302"/>
    </source>
</evidence>
<evidence type="ECO:0000256" key="11">
    <source>
        <dbReference type="ARBA" id="ARBA00023002"/>
    </source>
</evidence>
<evidence type="ECO:0000256" key="10">
    <source>
        <dbReference type="ARBA" id="ARBA00022989"/>
    </source>
</evidence>
<evidence type="ECO:0000256" key="12">
    <source>
        <dbReference type="ARBA" id="ARBA00023098"/>
    </source>
</evidence>
<keyword evidence="13 17" id="KW-0472">Membrane</keyword>
<evidence type="ECO:0000256" key="1">
    <source>
        <dbReference type="ARBA" id="ARBA00004477"/>
    </source>
</evidence>
<dbReference type="Pfam" id="PF02544">
    <property type="entry name" value="Steroid_dh"/>
    <property type="match status" value="1"/>
</dbReference>
<gene>
    <name evidence="19" type="ORF">BT63DRAFT_443907</name>
</gene>
<keyword evidence="20" id="KW-1185">Reference proteome</keyword>
<keyword evidence="14" id="KW-0275">Fatty acid biosynthesis</keyword>
<evidence type="ECO:0000256" key="8">
    <source>
        <dbReference type="ARBA" id="ARBA00022832"/>
    </source>
</evidence>
<dbReference type="EC" id="1.3.1.93" evidence="4"/>
<keyword evidence="7" id="KW-0256">Endoplasmic reticulum</keyword>
<dbReference type="EMBL" id="MU004243">
    <property type="protein sequence ID" value="KAF2664103.1"/>
    <property type="molecule type" value="Genomic_DNA"/>
</dbReference>
<evidence type="ECO:0000256" key="17">
    <source>
        <dbReference type="SAM" id="Phobius"/>
    </source>
</evidence>
<evidence type="ECO:0000256" key="6">
    <source>
        <dbReference type="ARBA" id="ARBA00022692"/>
    </source>
</evidence>
<reference evidence="19" key="1">
    <citation type="journal article" date="2020" name="Stud. Mycol.">
        <title>101 Dothideomycetes genomes: a test case for predicting lifestyles and emergence of pathogens.</title>
        <authorList>
            <person name="Haridas S."/>
            <person name="Albert R."/>
            <person name="Binder M."/>
            <person name="Bloem J."/>
            <person name="Labutti K."/>
            <person name="Salamov A."/>
            <person name="Andreopoulos B."/>
            <person name="Baker S."/>
            <person name="Barry K."/>
            <person name="Bills G."/>
            <person name="Bluhm B."/>
            <person name="Cannon C."/>
            <person name="Castanera R."/>
            <person name="Culley D."/>
            <person name="Daum C."/>
            <person name="Ezra D."/>
            <person name="Gonzalez J."/>
            <person name="Henrissat B."/>
            <person name="Kuo A."/>
            <person name="Liang C."/>
            <person name="Lipzen A."/>
            <person name="Lutzoni F."/>
            <person name="Magnuson J."/>
            <person name="Mondo S."/>
            <person name="Nolan M."/>
            <person name="Ohm R."/>
            <person name="Pangilinan J."/>
            <person name="Park H.-J."/>
            <person name="Ramirez L."/>
            <person name="Alfaro M."/>
            <person name="Sun H."/>
            <person name="Tritt A."/>
            <person name="Yoshinaga Y."/>
            <person name="Zwiers L.-H."/>
            <person name="Turgeon B."/>
            <person name="Goodwin S."/>
            <person name="Spatafora J."/>
            <person name="Crous P."/>
            <person name="Grigoriev I."/>
        </authorList>
    </citation>
    <scope>NUCLEOTIDE SEQUENCE</scope>
    <source>
        <strain evidence="19">CBS 115976</strain>
    </source>
</reference>
<dbReference type="GO" id="GO:0005789">
    <property type="term" value="C:endoplasmic reticulum membrane"/>
    <property type="evidence" value="ECO:0007669"/>
    <property type="project" value="UniProtKB-SubCell"/>
</dbReference>
<dbReference type="InterPro" id="IPR039357">
    <property type="entry name" value="SRD5A/TECR"/>
</dbReference>
<evidence type="ECO:0000256" key="3">
    <source>
        <dbReference type="ARBA" id="ARBA00007742"/>
    </source>
</evidence>
<evidence type="ECO:0000256" key="2">
    <source>
        <dbReference type="ARBA" id="ARBA00005194"/>
    </source>
</evidence>
<dbReference type="PANTHER" id="PTHR10556:SF28">
    <property type="entry name" value="VERY-LONG-CHAIN ENOYL-COA REDUCTASE"/>
    <property type="match status" value="1"/>
</dbReference>
<protein>
    <recommendedName>
        <fullName evidence="4">very-long-chain enoyl-CoA reductase</fullName>
        <ecNumber evidence="4">1.3.1.93</ecNumber>
    </recommendedName>
</protein>
<accession>A0A6A6TYP1</accession>
<sequence>MADITFQVQPRGRPIKRLPKEITLPSTASTADIYNHLSSKTGLSIHRLRITNDSSVLAASNPVSLATASLNDGTVLSVKDLGPQIAWRTVFVIEYLGPLLIHPILYFARAHLYGNPNGPGTQLDFPAPSSAQTLALVLSTIHFAKRELETLFLHRFSSATMPAFNIVKNSAHYWALAGANIAYWVYSPTSPTASLTSDSLIVKVGLALFVIGELGNLYTHYVLANLRPAGTTTRAIPRGFGFGLVTCPNYTFEVLAWVGMCLVTLSWSTVLFTAVAGGQMLVWAQKKERRYRKEFQDKYKKKRATMIPFVA</sequence>
<keyword evidence="12" id="KW-0443">Lipid metabolism</keyword>
<feature type="transmembrane region" description="Helical" evidence="17">
    <location>
        <begin position="254"/>
        <end position="283"/>
    </location>
</feature>
<evidence type="ECO:0000256" key="9">
    <source>
        <dbReference type="ARBA" id="ARBA00022857"/>
    </source>
</evidence>
<dbReference type="AlphaFoldDB" id="A0A6A6TYP1"/>
<evidence type="ECO:0000256" key="13">
    <source>
        <dbReference type="ARBA" id="ARBA00023136"/>
    </source>
</evidence>
<dbReference type="Gene3D" id="1.20.120.1630">
    <property type="match status" value="1"/>
</dbReference>
<dbReference type="PROSITE" id="PS50244">
    <property type="entry name" value="S5A_REDUCTASE"/>
    <property type="match status" value="1"/>
</dbReference>
<dbReference type="OrthoDB" id="540503at2759"/>
<evidence type="ECO:0000256" key="15">
    <source>
        <dbReference type="ARBA" id="ARBA00051495"/>
    </source>
</evidence>
<dbReference type="GO" id="GO:0102758">
    <property type="term" value="F:very-long-chain enoyl-CoA reductase activity"/>
    <property type="evidence" value="ECO:0007669"/>
    <property type="project" value="UniProtKB-EC"/>
</dbReference>
<evidence type="ECO:0000256" key="14">
    <source>
        <dbReference type="ARBA" id="ARBA00023160"/>
    </source>
</evidence>
<keyword evidence="5" id="KW-0444">Lipid biosynthesis</keyword>
<evidence type="ECO:0000256" key="7">
    <source>
        <dbReference type="ARBA" id="ARBA00022824"/>
    </source>
</evidence>
<dbReference type="GO" id="GO:0042761">
    <property type="term" value="P:very long-chain fatty acid biosynthetic process"/>
    <property type="evidence" value="ECO:0007669"/>
    <property type="project" value="TreeGrafter"/>
</dbReference>